<keyword evidence="8" id="KW-0808">Transferase</keyword>
<organism evidence="8 9">
    <name type="scientific">Prevotella aff. ruminicola Tc2-24</name>
    <dbReference type="NCBI Taxonomy" id="81582"/>
    <lineage>
        <taxon>Bacteria</taxon>
        <taxon>Pseudomonadati</taxon>
        <taxon>Bacteroidota</taxon>
        <taxon>Bacteroidia</taxon>
        <taxon>Bacteroidales</taxon>
        <taxon>Prevotellaceae</taxon>
        <taxon>Prevotella</taxon>
    </lineage>
</organism>
<dbReference type="PANTHER" id="PTHR32309">
    <property type="entry name" value="TYROSINE-PROTEIN KINASE"/>
    <property type="match status" value="1"/>
</dbReference>
<evidence type="ECO:0000313" key="8">
    <source>
        <dbReference type="EMBL" id="SEW16815.1"/>
    </source>
</evidence>
<keyword evidence="9" id="KW-1185">Reference proteome</keyword>
<keyword evidence="5 6" id="KW-0472">Membrane</keyword>
<feature type="transmembrane region" description="Helical" evidence="6">
    <location>
        <begin position="16"/>
        <end position="34"/>
    </location>
</feature>
<evidence type="ECO:0000256" key="2">
    <source>
        <dbReference type="ARBA" id="ARBA00022475"/>
    </source>
</evidence>
<dbReference type="InterPro" id="IPR050445">
    <property type="entry name" value="Bact_polysacc_biosynth/exp"/>
</dbReference>
<sequence>MTIGSFLKACATRWRWFAASVAVVMLLAIVYLVVTPPKYTRKAQVLVKEENGMGAIMGQLGGLAELGGLIGLGGSQNVYNELYAMQSSWLLLNVVDQLHLDMSYTVKGIRNRDLYAETLPVTVTFKDITAEDDVRMKLRLSRNGDVRIWKLKKNDDSYPDELTGKVGQTLKSSIGNIEVKATPYLQKMDDDEMTITVKRTEPMAMVELIKKKRLSVVVGSRDASIIDIKYKDVSKQRATDVINAVIAEYRKEANDDRDAQTAVSERYVIERLASLENELRTLDQRVADYKSKTMMPDLEVMAKVYAEGAKDISAAHLELSNQLYVAQAIRDYLRDESKKDELLPALLVADNKALADQVGEYNTLQLQRSKIVASSSKESPLVRDIDRQLSAMHDAVLTSAENAIKQLKLQLKSVTAKENEGKQLLASAPKKAIGGLGDERDWRVLNEVYVFLLQKREEAQMSKALRNDIRVLTPPLGVKEQSAPVKKNILFGAFLLGLFLPACAIFVRERNARA</sequence>
<comment type="subcellular location">
    <subcellularLocation>
        <location evidence="1">Cell membrane</location>
        <topology evidence="1">Multi-pass membrane protein</topology>
    </subcellularLocation>
</comment>
<feature type="domain" description="Polysaccharide chain length determinant N-terminal" evidence="7">
    <location>
        <begin position="11"/>
        <end position="97"/>
    </location>
</feature>
<dbReference type="Pfam" id="PF02706">
    <property type="entry name" value="Wzz"/>
    <property type="match status" value="1"/>
</dbReference>
<evidence type="ECO:0000256" key="6">
    <source>
        <dbReference type="SAM" id="Phobius"/>
    </source>
</evidence>
<gene>
    <name evidence="8" type="ORF">SAMN04487850_1951</name>
</gene>
<protein>
    <submittedName>
        <fullName evidence="8">G-rich domain on putative tyrosine kinase</fullName>
    </submittedName>
</protein>
<keyword evidence="2" id="KW-1003">Cell membrane</keyword>
<dbReference type="PANTHER" id="PTHR32309:SF13">
    <property type="entry name" value="FERRIC ENTEROBACTIN TRANSPORT PROTEIN FEPE"/>
    <property type="match status" value="1"/>
</dbReference>
<keyword evidence="8" id="KW-0418">Kinase</keyword>
<feature type="transmembrane region" description="Helical" evidence="6">
    <location>
        <begin position="489"/>
        <end position="507"/>
    </location>
</feature>
<name>A0A1I0PR79_9BACT</name>
<accession>A0A1I0PR79</accession>
<dbReference type="Proteomes" id="UP000199373">
    <property type="component" value="Unassembled WGS sequence"/>
</dbReference>
<evidence type="ECO:0000259" key="7">
    <source>
        <dbReference type="Pfam" id="PF02706"/>
    </source>
</evidence>
<dbReference type="InterPro" id="IPR003856">
    <property type="entry name" value="LPS_length_determ_N"/>
</dbReference>
<evidence type="ECO:0000256" key="1">
    <source>
        <dbReference type="ARBA" id="ARBA00004651"/>
    </source>
</evidence>
<dbReference type="GO" id="GO:0005886">
    <property type="term" value="C:plasma membrane"/>
    <property type="evidence" value="ECO:0007669"/>
    <property type="project" value="UniProtKB-SubCell"/>
</dbReference>
<evidence type="ECO:0000256" key="4">
    <source>
        <dbReference type="ARBA" id="ARBA00022989"/>
    </source>
</evidence>
<keyword evidence="4 6" id="KW-1133">Transmembrane helix</keyword>
<reference evidence="8 9" key="1">
    <citation type="submission" date="2016-10" db="EMBL/GenBank/DDBJ databases">
        <authorList>
            <person name="de Groot N.N."/>
        </authorList>
    </citation>
    <scope>NUCLEOTIDE SEQUENCE [LARGE SCALE GENOMIC DNA]</scope>
    <source>
        <strain evidence="8 9">TC2-24</strain>
    </source>
</reference>
<dbReference type="EMBL" id="FOIQ01000004">
    <property type="protein sequence ID" value="SEW16815.1"/>
    <property type="molecule type" value="Genomic_DNA"/>
</dbReference>
<evidence type="ECO:0000313" key="9">
    <source>
        <dbReference type="Proteomes" id="UP000199373"/>
    </source>
</evidence>
<evidence type="ECO:0000256" key="3">
    <source>
        <dbReference type="ARBA" id="ARBA00022692"/>
    </source>
</evidence>
<evidence type="ECO:0000256" key="5">
    <source>
        <dbReference type="ARBA" id="ARBA00023136"/>
    </source>
</evidence>
<dbReference type="RefSeq" id="WP_091916225.1">
    <property type="nucleotide sequence ID" value="NZ_FOIQ01000004.1"/>
</dbReference>
<dbReference type="GO" id="GO:0004713">
    <property type="term" value="F:protein tyrosine kinase activity"/>
    <property type="evidence" value="ECO:0007669"/>
    <property type="project" value="TreeGrafter"/>
</dbReference>
<dbReference type="AlphaFoldDB" id="A0A1I0PR79"/>
<keyword evidence="3 6" id="KW-0812">Transmembrane</keyword>
<proteinExistence type="predicted"/>